<feature type="region of interest" description="Disordered" evidence="1">
    <location>
        <begin position="81"/>
        <end position="187"/>
    </location>
</feature>
<evidence type="ECO:0000313" key="2">
    <source>
        <dbReference type="EMBL" id="RXK39968.1"/>
    </source>
</evidence>
<feature type="region of interest" description="Disordered" evidence="1">
    <location>
        <begin position="431"/>
        <end position="570"/>
    </location>
</feature>
<dbReference type="InParanoid" id="A0A4Q1BPY2"/>
<feature type="compositionally biased region" description="Polar residues" evidence="1">
    <location>
        <begin position="355"/>
        <end position="364"/>
    </location>
</feature>
<gene>
    <name evidence="2" type="ORF">M231_02763</name>
</gene>
<feature type="region of interest" description="Disordered" evidence="1">
    <location>
        <begin position="38"/>
        <end position="58"/>
    </location>
</feature>
<accession>A0A4Q1BPY2</accession>
<feature type="compositionally biased region" description="Polar residues" evidence="1">
    <location>
        <begin position="87"/>
        <end position="104"/>
    </location>
</feature>
<proteinExistence type="predicted"/>
<protein>
    <submittedName>
        <fullName evidence="2">Uncharacterized protein</fullName>
    </submittedName>
</protein>
<feature type="compositionally biased region" description="Low complexity" evidence="1">
    <location>
        <begin position="224"/>
        <end position="242"/>
    </location>
</feature>
<dbReference type="AlphaFoldDB" id="A0A4Q1BPY2"/>
<feature type="compositionally biased region" description="Low complexity" evidence="1">
    <location>
        <begin position="502"/>
        <end position="513"/>
    </location>
</feature>
<name>A0A4Q1BPY2_TREME</name>
<evidence type="ECO:0000256" key="1">
    <source>
        <dbReference type="SAM" id="MobiDB-lite"/>
    </source>
</evidence>
<comment type="caution">
    <text evidence="2">The sequence shown here is derived from an EMBL/GenBank/DDBJ whole genome shotgun (WGS) entry which is preliminary data.</text>
</comment>
<feature type="compositionally biased region" description="Polar residues" evidence="1">
    <location>
        <begin position="39"/>
        <end position="58"/>
    </location>
</feature>
<feature type="compositionally biased region" description="Polar residues" evidence="1">
    <location>
        <begin position="257"/>
        <end position="267"/>
    </location>
</feature>
<evidence type="ECO:0000313" key="3">
    <source>
        <dbReference type="Proteomes" id="UP000289152"/>
    </source>
</evidence>
<reference evidence="2 3" key="1">
    <citation type="submission" date="2016-06" db="EMBL/GenBank/DDBJ databases">
        <title>Evolution of pathogenesis and genome organization in the Tremellales.</title>
        <authorList>
            <person name="Cuomo C."/>
            <person name="Litvintseva A."/>
            <person name="Heitman J."/>
            <person name="Chen Y."/>
            <person name="Sun S."/>
            <person name="Springer D."/>
            <person name="Dromer F."/>
            <person name="Young S."/>
            <person name="Zeng Q."/>
            <person name="Chapman S."/>
            <person name="Gujja S."/>
            <person name="Saif S."/>
            <person name="Birren B."/>
        </authorList>
    </citation>
    <scope>NUCLEOTIDE SEQUENCE [LARGE SCALE GENOMIC DNA]</scope>
    <source>
        <strain evidence="2 3">ATCC 28783</strain>
    </source>
</reference>
<feature type="compositionally biased region" description="Basic and acidic residues" evidence="1">
    <location>
        <begin position="126"/>
        <end position="160"/>
    </location>
</feature>
<feature type="compositionally biased region" description="Polar residues" evidence="1">
    <location>
        <begin position="555"/>
        <end position="570"/>
    </location>
</feature>
<feature type="region of interest" description="Disordered" evidence="1">
    <location>
        <begin position="223"/>
        <end position="399"/>
    </location>
</feature>
<organism evidence="2 3">
    <name type="scientific">Tremella mesenterica</name>
    <name type="common">Jelly fungus</name>
    <dbReference type="NCBI Taxonomy" id="5217"/>
    <lineage>
        <taxon>Eukaryota</taxon>
        <taxon>Fungi</taxon>
        <taxon>Dikarya</taxon>
        <taxon>Basidiomycota</taxon>
        <taxon>Agaricomycotina</taxon>
        <taxon>Tremellomycetes</taxon>
        <taxon>Tremellales</taxon>
        <taxon>Tremellaceae</taxon>
        <taxon>Tremella</taxon>
    </lineage>
</organism>
<feature type="compositionally biased region" description="Basic and acidic residues" evidence="1">
    <location>
        <begin position="514"/>
        <end position="537"/>
    </location>
</feature>
<sequence>MVLLQPYYLSLTITLTLPHHLTTDELEELEDLTFDHFLSRQTPDSNPNPTQTQTSNSSIPVRIPKHTEWPISLKTMTSQHLVHPGGNQLNRMNPRTRGGVSNMNGKVASAVRERDTPSDVGRNKGKRDVSSRTEREGSTPSENRGKNETRDGTRRDDSEQKQNSVYSYSIDPPSSETSTTKPSVMRLRGGGEYELDHDINRFKEKIDPVNLPLPPSRPSTITMSVGKPSISGSVGKPSVSGSMGRPSISESMGKPSVSGSVIEPTTKTPKDVPTILEGLPARVIHEESKRPSKSSPSVAETKVPSTGKAPSLLESTHRTPRTLSPANIPLPPSQASTIPTASRVGSVIGHVDKSGGTQSKSPSVARTEKGIPDQLKSVAAPPSHISKSSTKAGSVTLVDPPLGEGDMTLLDFAGGKKSTSSTILPKSIVPAKGLEGTVKDATSSRPPSVVNDERKYGGSTKSGLVIKGEAKSTTSIKPLPNVDGTAKSVMSAKPDRGTSLKPPQNTPSQTQSQRGERRITTTSKREENAEKREELKTPTKTLPLDPNHSLPTPPLSTKTAHTGSSHSSRQVVEEFTTLEVSLKAEWDEETLGTARIRELVWTCLTELELMARRLDEKCVVPVDTEG</sequence>
<dbReference type="EMBL" id="SDIL01000024">
    <property type="protein sequence ID" value="RXK39968.1"/>
    <property type="molecule type" value="Genomic_DNA"/>
</dbReference>
<keyword evidence="3" id="KW-1185">Reference proteome</keyword>
<dbReference type="VEuPathDB" id="FungiDB:TREMEDRAFT_62019"/>
<dbReference type="Proteomes" id="UP000289152">
    <property type="component" value="Unassembled WGS sequence"/>
</dbReference>
<feature type="compositionally biased region" description="Low complexity" evidence="1">
    <location>
        <begin position="172"/>
        <end position="183"/>
    </location>
</feature>